<sequence>MPNAITIKRKVRFGDCDPGGIVYTPRFADFAIEAVDSALAVLFERKGGISALMNFGIMPPARSLSFEFLHPVTWDDELSIKVSVDEIRLHAFCFLIEGYLADNTLAFSARLTQVCVSPETKKTVKIPEMLKVRLAQLHG</sequence>
<evidence type="ECO:0000256" key="1">
    <source>
        <dbReference type="ARBA" id="ARBA00022801"/>
    </source>
</evidence>
<protein>
    <submittedName>
        <fullName evidence="2">Acyl-CoA thioesterase</fullName>
    </submittedName>
</protein>
<dbReference type="Proteomes" id="UP000032568">
    <property type="component" value="Chromosome"/>
</dbReference>
<reference evidence="2 3" key="1">
    <citation type="journal article" date="2015" name="Genome Announc.">
        <title>Draft Genome Sequences of Marine Isolates of Thalassomonas viridans and Thalassomonas actiniarum.</title>
        <authorList>
            <person name="Olonade I."/>
            <person name="van Zyl L.J."/>
            <person name="Trindade M."/>
        </authorList>
    </citation>
    <scope>NUCLEOTIDE SEQUENCE [LARGE SCALE GENOMIC DNA]</scope>
    <source>
        <strain evidence="2 3">A5K-106</strain>
    </source>
</reference>
<gene>
    <name evidence="2" type="ORF">SG35_017005</name>
</gene>
<dbReference type="AlphaFoldDB" id="A0AAE9YKU4"/>
<proteinExistence type="predicted"/>
<name>A0AAE9YKU4_9GAMM</name>
<dbReference type="PANTHER" id="PTHR31793:SF37">
    <property type="entry name" value="ACYL-COA THIOESTER HYDROLASE YBGC"/>
    <property type="match status" value="1"/>
</dbReference>
<dbReference type="Gene3D" id="3.10.129.10">
    <property type="entry name" value="Hotdog Thioesterase"/>
    <property type="match status" value="1"/>
</dbReference>
<dbReference type="EMBL" id="CP059735">
    <property type="protein sequence ID" value="WDD97051.1"/>
    <property type="molecule type" value="Genomic_DNA"/>
</dbReference>
<accession>A0AAE9YKU4</accession>
<dbReference type="InterPro" id="IPR050563">
    <property type="entry name" value="4-hydroxybenzoyl-CoA_TE"/>
</dbReference>
<keyword evidence="1" id="KW-0378">Hydrolase</keyword>
<dbReference type="RefSeq" id="WP_044831675.1">
    <property type="nucleotide sequence ID" value="NZ_CP059735.1"/>
</dbReference>
<organism evidence="2 3">
    <name type="scientific">Thalassomonas actiniarum</name>
    <dbReference type="NCBI Taxonomy" id="485447"/>
    <lineage>
        <taxon>Bacteria</taxon>
        <taxon>Pseudomonadati</taxon>
        <taxon>Pseudomonadota</taxon>
        <taxon>Gammaproteobacteria</taxon>
        <taxon>Alteromonadales</taxon>
        <taxon>Colwelliaceae</taxon>
        <taxon>Thalassomonas</taxon>
    </lineage>
</organism>
<dbReference type="GO" id="GO:0047617">
    <property type="term" value="F:fatty acyl-CoA hydrolase activity"/>
    <property type="evidence" value="ECO:0007669"/>
    <property type="project" value="TreeGrafter"/>
</dbReference>
<dbReference type="SUPFAM" id="SSF54637">
    <property type="entry name" value="Thioesterase/thiol ester dehydrase-isomerase"/>
    <property type="match status" value="1"/>
</dbReference>
<evidence type="ECO:0000313" key="3">
    <source>
        <dbReference type="Proteomes" id="UP000032568"/>
    </source>
</evidence>
<dbReference type="Pfam" id="PF13279">
    <property type="entry name" value="4HBT_2"/>
    <property type="match status" value="1"/>
</dbReference>
<dbReference type="PANTHER" id="PTHR31793">
    <property type="entry name" value="4-HYDROXYBENZOYL-COA THIOESTERASE FAMILY MEMBER"/>
    <property type="match status" value="1"/>
</dbReference>
<dbReference type="CDD" id="cd00586">
    <property type="entry name" value="4HBT"/>
    <property type="match status" value="1"/>
</dbReference>
<dbReference type="KEGG" id="tact:SG35_017005"/>
<keyword evidence="3" id="KW-1185">Reference proteome</keyword>
<dbReference type="InterPro" id="IPR029069">
    <property type="entry name" value="HotDog_dom_sf"/>
</dbReference>
<reference evidence="2 3" key="2">
    <citation type="journal article" date="2022" name="Mar. Drugs">
        <title>Bioassay-Guided Fractionation Leads to the Detection of Cholic Acid Generated by the Rare Thalassomonas sp.</title>
        <authorList>
            <person name="Pheiffer F."/>
            <person name="Schneider Y.K."/>
            <person name="Hansen E.H."/>
            <person name="Andersen J.H."/>
            <person name="Isaksson J."/>
            <person name="Busche T."/>
            <person name="R C."/>
            <person name="Kalinowski J."/>
            <person name="Zyl L.V."/>
            <person name="Trindade M."/>
        </authorList>
    </citation>
    <scope>NUCLEOTIDE SEQUENCE [LARGE SCALE GENOMIC DNA]</scope>
    <source>
        <strain evidence="2 3">A5K-106</strain>
    </source>
</reference>
<evidence type="ECO:0000313" key="2">
    <source>
        <dbReference type="EMBL" id="WDD97051.1"/>
    </source>
</evidence>